<comment type="similarity">
    <text evidence="1">Belongs to the ATP-dependent AMP-binding enzyme family.</text>
</comment>
<dbReference type="EMBL" id="BAAAZN010000001">
    <property type="protein sequence ID" value="GAA3522443.1"/>
    <property type="molecule type" value="Genomic_DNA"/>
</dbReference>
<dbReference type="Gene3D" id="3.30.300.30">
    <property type="match status" value="1"/>
</dbReference>
<dbReference type="Pfam" id="PF00501">
    <property type="entry name" value="AMP-binding"/>
    <property type="match status" value="1"/>
</dbReference>
<dbReference type="Gene3D" id="3.40.50.980">
    <property type="match status" value="2"/>
</dbReference>
<evidence type="ECO:0000313" key="5">
    <source>
        <dbReference type="EMBL" id="GAA3522443.1"/>
    </source>
</evidence>
<evidence type="ECO:0000256" key="2">
    <source>
        <dbReference type="ARBA" id="ARBA00022598"/>
    </source>
</evidence>
<dbReference type="SUPFAM" id="SSF56801">
    <property type="entry name" value="Acetyl-CoA synthetase-like"/>
    <property type="match status" value="1"/>
</dbReference>
<dbReference type="InterPro" id="IPR000873">
    <property type="entry name" value="AMP-dep_synth/lig_dom"/>
</dbReference>
<keyword evidence="2" id="KW-0436">Ligase</keyword>
<dbReference type="Proteomes" id="UP001500689">
    <property type="component" value="Unassembled WGS sequence"/>
</dbReference>
<evidence type="ECO:0000313" key="6">
    <source>
        <dbReference type="Proteomes" id="UP001500689"/>
    </source>
</evidence>
<dbReference type="Pfam" id="PF13193">
    <property type="entry name" value="AMP-binding_C"/>
    <property type="match status" value="1"/>
</dbReference>
<dbReference type="InterPro" id="IPR025110">
    <property type="entry name" value="AMP-bd_C"/>
</dbReference>
<proteinExistence type="inferred from homology"/>
<dbReference type="InterPro" id="IPR020845">
    <property type="entry name" value="AMP-binding_CS"/>
</dbReference>
<organism evidence="5 6">
    <name type="scientific">Amycolatopsis ultiminotia</name>
    <dbReference type="NCBI Taxonomy" id="543629"/>
    <lineage>
        <taxon>Bacteria</taxon>
        <taxon>Bacillati</taxon>
        <taxon>Actinomycetota</taxon>
        <taxon>Actinomycetes</taxon>
        <taxon>Pseudonocardiales</taxon>
        <taxon>Pseudonocardiaceae</taxon>
        <taxon>Amycolatopsis</taxon>
    </lineage>
</organism>
<dbReference type="PANTHER" id="PTHR43201:SF5">
    <property type="entry name" value="MEDIUM-CHAIN ACYL-COA LIGASE ACSF2, MITOCHONDRIAL"/>
    <property type="match status" value="1"/>
</dbReference>
<gene>
    <name evidence="5" type="ORF">GCM10022222_00260</name>
</gene>
<accession>A0ABP6UUP2</accession>
<keyword evidence="6" id="KW-1185">Reference proteome</keyword>
<dbReference type="PANTHER" id="PTHR43201">
    <property type="entry name" value="ACYL-COA SYNTHETASE"/>
    <property type="match status" value="1"/>
</dbReference>
<evidence type="ECO:0000259" key="4">
    <source>
        <dbReference type="Pfam" id="PF13193"/>
    </source>
</evidence>
<dbReference type="PROSITE" id="PS00455">
    <property type="entry name" value="AMP_BINDING"/>
    <property type="match status" value="1"/>
</dbReference>
<evidence type="ECO:0000256" key="1">
    <source>
        <dbReference type="ARBA" id="ARBA00006432"/>
    </source>
</evidence>
<sequence>MVGVQVLETSYWPAEPGAVHDITVCETLRSAAAAVPDRLALVDCVADAGARETWTYAEFVADAERVARALLKRFSPGDRIAVWAPNSARWIVLQQGIAMAGMVLVALNPAYRAREVAFVLEQSGVVGLFCPRTYREFDMVGMLDSIRQETPELQAIVVLDEWESFAASGDPEQPLPETRPEDVIQIQYTSGTTGFPKGAMLHHKGLLNEARHVAERAGMAEGGVYVNAMPMYHIGGGAVTSFGAWAKRGTFVILPGFEPALLLEALQTYRGTHTLVVPTMLIAMLDHPDRTRRDLSSLQAILSGAASVPASLVRKTQKELNCQFTILFGQTEAHGVVSQTRVTDSPDDQAETVGQPLPQLEVKIADPETGDPVPLNEAGEICCRGYQNMLGYYRMEAATSAAIDEDGWLHLGDLGSMDERGFVKIRGRIKDMIIRGGMNIYPAEIEAALGDHPAVEYAAVIGVPDDKWGEQIGAVVKLRRGAERPSVEELTGYLRTEIAPHKTPVYWSFVAEMPTTPSGKIQKFVLRQQAEEGTLSFDFVRSARADNVGAQA</sequence>
<dbReference type="RefSeq" id="WP_344854118.1">
    <property type="nucleotide sequence ID" value="NZ_BAAAZN010000001.1"/>
</dbReference>
<evidence type="ECO:0000259" key="3">
    <source>
        <dbReference type="Pfam" id="PF00501"/>
    </source>
</evidence>
<reference evidence="6" key="1">
    <citation type="journal article" date="2019" name="Int. J. Syst. Evol. Microbiol.">
        <title>The Global Catalogue of Microorganisms (GCM) 10K type strain sequencing project: providing services to taxonomists for standard genome sequencing and annotation.</title>
        <authorList>
            <consortium name="The Broad Institute Genomics Platform"/>
            <consortium name="The Broad Institute Genome Sequencing Center for Infectious Disease"/>
            <person name="Wu L."/>
            <person name="Ma J."/>
        </authorList>
    </citation>
    <scope>NUCLEOTIDE SEQUENCE [LARGE SCALE GENOMIC DNA]</scope>
    <source>
        <strain evidence="6">JCM 16898</strain>
    </source>
</reference>
<comment type="caution">
    <text evidence="5">The sequence shown here is derived from an EMBL/GenBank/DDBJ whole genome shotgun (WGS) entry which is preliminary data.</text>
</comment>
<protein>
    <submittedName>
        <fullName evidence="5">AMP-binding protein</fullName>
    </submittedName>
</protein>
<name>A0ABP6UUP2_9PSEU</name>
<feature type="domain" description="AMP-dependent synthetase/ligase" evidence="3">
    <location>
        <begin position="29"/>
        <end position="393"/>
    </location>
</feature>
<dbReference type="Gene3D" id="2.30.38.10">
    <property type="entry name" value="Luciferase, Domain 3"/>
    <property type="match status" value="1"/>
</dbReference>
<feature type="domain" description="AMP-binding enzyme C-terminal" evidence="4">
    <location>
        <begin position="444"/>
        <end position="520"/>
    </location>
</feature>
<dbReference type="InterPro" id="IPR045851">
    <property type="entry name" value="AMP-bd_C_sf"/>
</dbReference>